<keyword evidence="2" id="KW-1185">Reference proteome</keyword>
<organism evidence="1 2">
    <name type="scientific">Aspergillus granulosus</name>
    <dbReference type="NCBI Taxonomy" id="176169"/>
    <lineage>
        <taxon>Eukaryota</taxon>
        <taxon>Fungi</taxon>
        <taxon>Dikarya</taxon>
        <taxon>Ascomycota</taxon>
        <taxon>Pezizomycotina</taxon>
        <taxon>Eurotiomycetes</taxon>
        <taxon>Eurotiomycetidae</taxon>
        <taxon>Eurotiales</taxon>
        <taxon>Aspergillaceae</taxon>
        <taxon>Aspergillus</taxon>
        <taxon>Aspergillus subgen. Nidulantes</taxon>
    </lineage>
</organism>
<reference evidence="1 2" key="1">
    <citation type="submission" date="2024-07" db="EMBL/GenBank/DDBJ databases">
        <title>Section-level genome sequencing and comparative genomics of Aspergillus sections Usti and Cavernicolus.</title>
        <authorList>
            <consortium name="Lawrence Berkeley National Laboratory"/>
            <person name="Nybo J.L."/>
            <person name="Vesth T.C."/>
            <person name="Theobald S."/>
            <person name="Frisvad J.C."/>
            <person name="Larsen T.O."/>
            <person name="Kjaerboelling I."/>
            <person name="Rothschild-Mancinelli K."/>
            <person name="Lyhne E.K."/>
            <person name="Kogle M.E."/>
            <person name="Barry K."/>
            <person name="Clum A."/>
            <person name="Na H."/>
            <person name="Ledsgaard L."/>
            <person name="Lin J."/>
            <person name="Lipzen A."/>
            <person name="Kuo A."/>
            <person name="Riley R."/>
            <person name="Mondo S."/>
            <person name="Labutti K."/>
            <person name="Haridas S."/>
            <person name="Pangalinan J."/>
            <person name="Salamov A.A."/>
            <person name="Simmons B.A."/>
            <person name="Magnuson J.K."/>
            <person name="Chen J."/>
            <person name="Drula E."/>
            <person name="Henrissat B."/>
            <person name="Wiebenga A."/>
            <person name="Lubbers R.J."/>
            <person name="Gomes A.C."/>
            <person name="Makela M.R."/>
            <person name="Stajich J."/>
            <person name="Grigoriev I.V."/>
            <person name="Mortensen U.H."/>
            <person name="De Vries R.P."/>
            <person name="Baker S.E."/>
            <person name="Andersen M.R."/>
        </authorList>
    </citation>
    <scope>NUCLEOTIDE SEQUENCE [LARGE SCALE GENOMIC DNA]</scope>
    <source>
        <strain evidence="1 2">CBS 588.65</strain>
    </source>
</reference>
<accession>A0ABR4GRS0</accession>
<comment type="caution">
    <text evidence="1">The sequence shown here is derived from an EMBL/GenBank/DDBJ whole genome shotgun (WGS) entry which is preliminary data.</text>
</comment>
<dbReference type="EMBL" id="JBFXLT010000259">
    <property type="protein sequence ID" value="KAL2801717.1"/>
    <property type="molecule type" value="Genomic_DNA"/>
</dbReference>
<protein>
    <submittedName>
        <fullName evidence="1">Uncharacterized protein</fullName>
    </submittedName>
</protein>
<proteinExistence type="predicted"/>
<evidence type="ECO:0000313" key="1">
    <source>
        <dbReference type="EMBL" id="KAL2801717.1"/>
    </source>
</evidence>
<sequence length="319" mass="36415">MRLSESRILVNALSEACGKAERTGIIDVEALLSKEFVRCLGELWAHIPEKTRRSIYRQRKKTGNGSQRAKTHELEMRKITPPQDLLAGVPSWMDNPSLFFQEEGSMLDLEASPIPGIYKYLDGLTLRRQVDKIRARFVKIVFHRLKERLGLRYMRSDCVDNMVTIISKSGLASHDLDDIKSKITRWTELGKKIDTLCQSIGGSASHEDWHLGNLFCLPEDCHDELLLGLTGKDRDQQIQWIKDRGILEVQDRPRLDNLAAKVFDVLWSKVNASINDIISESPESALEHNRAEPTTYSILPNRRAVIGRSPRTTHTNTYR</sequence>
<name>A0ABR4GRS0_9EURO</name>
<gene>
    <name evidence="1" type="ORF">BJX63DRAFT_441943</name>
</gene>
<evidence type="ECO:0000313" key="2">
    <source>
        <dbReference type="Proteomes" id="UP001610334"/>
    </source>
</evidence>
<dbReference type="Proteomes" id="UP001610334">
    <property type="component" value="Unassembled WGS sequence"/>
</dbReference>